<accession>K1L1Z9</accession>
<comment type="caution">
    <text evidence="1">The sequence shown here is derived from an EMBL/GenBank/DDBJ whole genome shotgun (WGS) entry which is preliminary data.</text>
</comment>
<protein>
    <submittedName>
        <fullName evidence="1">Uncharacterized protein</fullName>
    </submittedName>
</protein>
<evidence type="ECO:0000313" key="1">
    <source>
        <dbReference type="EMBL" id="EKB48751.1"/>
    </source>
</evidence>
<dbReference type="EMBL" id="AMGM01000043">
    <property type="protein sequence ID" value="EKB48751.1"/>
    <property type="molecule type" value="Genomic_DNA"/>
</dbReference>
<dbReference type="Proteomes" id="UP000004478">
    <property type="component" value="Unassembled WGS sequence"/>
</dbReference>
<sequence length="53" mass="6327">MPFRNLYQWIPQGLNSFLAISRTSDIRNHTFYLLASPFTSTSLAYLLEEWFLR</sequence>
<name>K1L1Z9_CECL9</name>
<evidence type="ECO:0000313" key="2">
    <source>
        <dbReference type="Proteomes" id="UP000004478"/>
    </source>
</evidence>
<reference evidence="1 2" key="1">
    <citation type="journal article" date="2012" name="J. Bacteriol.">
        <title>Draft Genome Sequence of Cecembia lonarensis Strain LW9T, Isolated from Lonar Lake, a Haloalkaline Lake in India.</title>
        <authorList>
            <person name="Shivaji S."/>
            <person name="Ara S."/>
            <person name="Singh A."/>
            <person name="Pinnaka A.K."/>
        </authorList>
    </citation>
    <scope>NUCLEOTIDE SEQUENCE [LARGE SCALE GENOMIC DNA]</scope>
    <source>
        <strain evidence="1 2">LW9</strain>
    </source>
</reference>
<dbReference type="AlphaFoldDB" id="K1L1Z9"/>
<keyword evidence="2" id="KW-1185">Reference proteome</keyword>
<proteinExistence type="predicted"/>
<gene>
    <name evidence="1" type="ORF">B879_02646</name>
</gene>
<organism evidence="1 2">
    <name type="scientific">Cecembia lonarensis (strain CCUG 58316 / KCTC 22772 / LW9)</name>
    <dbReference type="NCBI Taxonomy" id="1225176"/>
    <lineage>
        <taxon>Bacteria</taxon>
        <taxon>Pseudomonadati</taxon>
        <taxon>Bacteroidota</taxon>
        <taxon>Cytophagia</taxon>
        <taxon>Cytophagales</taxon>
        <taxon>Cyclobacteriaceae</taxon>
        <taxon>Cecembia</taxon>
    </lineage>
</organism>